<reference evidence="10 11" key="1">
    <citation type="submission" date="2018-06" db="EMBL/GenBank/DDBJ databases">
        <title>Genomic Encyclopedia of Archaeal and Bacterial Type Strains, Phase II (KMG-II): from individual species to whole genera.</title>
        <authorList>
            <person name="Goeker M."/>
        </authorList>
    </citation>
    <scope>NUCLEOTIDE SEQUENCE [LARGE SCALE GENOMIC DNA]</scope>
    <source>
        <strain evidence="10 11">DSM 27372</strain>
    </source>
</reference>
<dbReference type="InterPro" id="IPR023997">
    <property type="entry name" value="TonB-dep_OMP_SusC/RagA_CS"/>
</dbReference>
<dbReference type="InterPro" id="IPR008969">
    <property type="entry name" value="CarboxyPept-like_regulatory"/>
</dbReference>
<dbReference type="SUPFAM" id="SSF49464">
    <property type="entry name" value="Carboxypeptidase regulatory domain-like"/>
    <property type="match status" value="1"/>
</dbReference>
<dbReference type="GO" id="GO:0009279">
    <property type="term" value="C:cell outer membrane"/>
    <property type="evidence" value="ECO:0007669"/>
    <property type="project" value="UniProtKB-SubCell"/>
</dbReference>
<accession>A0A318UEL9</accession>
<keyword evidence="3 7" id="KW-1134">Transmembrane beta strand</keyword>
<dbReference type="InterPro" id="IPR023996">
    <property type="entry name" value="TonB-dep_OMP_SusC/RagA"/>
</dbReference>
<dbReference type="SUPFAM" id="SSF56935">
    <property type="entry name" value="Porins"/>
    <property type="match status" value="1"/>
</dbReference>
<dbReference type="InterPro" id="IPR036942">
    <property type="entry name" value="Beta-barrel_TonB_sf"/>
</dbReference>
<dbReference type="Gene3D" id="2.40.170.20">
    <property type="entry name" value="TonB-dependent receptor, beta-barrel domain"/>
    <property type="match status" value="1"/>
</dbReference>
<keyword evidence="8" id="KW-0732">Signal</keyword>
<protein>
    <submittedName>
        <fullName evidence="10">TonB-linked SusC/RagA family outer membrane protein</fullName>
    </submittedName>
</protein>
<evidence type="ECO:0000259" key="9">
    <source>
        <dbReference type="Pfam" id="PF07715"/>
    </source>
</evidence>
<keyword evidence="11" id="KW-1185">Reference proteome</keyword>
<sequence>MKQIILAWICLFLGAQAFAQNRVIEGSIRDAVTAELLPGVTVKVFNSNIGTTSDGTGHYKLNVPPGYFQLKYSFIGYKDTLITLKSGNGPQDILLSPSAQFLQGVVIAGYTSQSREKLTGSISKIKGADVGAAPVASLDQALQGRVPGVYVASASGLPGTPGRVTIRGIGSLQGGNTNPLYLIDGVPVEPASFAAFNPEDFESYTVLKDAASTAQYGSRAANGVIVITTKKGHKTADGKLMVHYQNQFGFSQVNNSKWNMMNSEQRLQFEEMLKDPAFPGWQYSRKNNVNPDGSLKTEADYNFGDHFLDSLRGVNNHLKKYLLRTAFTQSHHLDVSGGTDQTTYYLSGAYFQQNGVLRNSGLDRFSLRSNVEHRSGKLKLGLNIGLGYVRSKITEGDFNVSETNPVAALYFSLPYENLFNPDGTLATGTNKYGANALSMYQDISRQQNQLKSVLSANISYLLAPGLKLMGNAGLDFQQMHNTGYIRPDSYLGSLVDRGAAGSYQNGYVNKLGMIATAGLLYTRSWGKHEIEGNLLTEVNKNTLSSSGFTGYGLIPGIIGTPAGISPGTNENAFIPLLNGQKSQSILLSQIGLFRYSFDHKYTFTASLRRDGSSRVPESNRYRMFYALGGSWNISGEDFMKEGSVFSSLRLRASYGRTGNASGFASDFGYRSLYGAAGYGGKQGLIPVFPGNPAYNWELNDMGNAGLEFGFLKDRIRGSIDVYNRMTSNLFIQKRLSYTSGFESMAANAGKIRNRGIEMFLEGDVVQQNDFKLSLGLNLAYNKNRIMDLGGPDQVVTDDYSINRVGMPLGQFYMVRWAGVNAQTGAPQYLDASGNITSTFNPDDAVPVKGSFDPPLKGGFNISLTYKRFELNTMFTFIKGMYRLNTAELFRTSADPNYRQYNQSVEMLDMWQKPGDISMNPGAAYPRYMTDRELQNADYIKLRNVRLAYRVPGFKKMGKSTTMQVFLQGQNLITWTRFKAFDPEDDNNWYQYEYPLPRTITAGLSLTF</sequence>
<dbReference type="Pfam" id="PF07715">
    <property type="entry name" value="Plug"/>
    <property type="match status" value="1"/>
</dbReference>
<keyword evidence="5 7" id="KW-0472">Membrane</keyword>
<dbReference type="Pfam" id="PF13715">
    <property type="entry name" value="CarbopepD_reg_2"/>
    <property type="match status" value="1"/>
</dbReference>
<organism evidence="10 11">
    <name type="scientific">Pedobacter nutrimenti</name>
    <dbReference type="NCBI Taxonomy" id="1241337"/>
    <lineage>
        <taxon>Bacteria</taxon>
        <taxon>Pseudomonadati</taxon>
        <taxon>Bacteroidota</taxon>
        <taxon>Sphingobacteriia</taxon>
        <taxon>Sphingobacteriales</taxon>
        <taxon>Sphingobacteriaceae</taxon>
        <taxon>Pedobacter</taxon>
    </lineage>
</organism>
<evidence type="ECO:0000256" key="3">
    <source>
        <dbReference type="ARBA" id="ARBA00022452"/>
    </source>
</evidence>
<name>A0A318UEL9_9SPHI</name>
<keyword evidence="6 7" id="KW-0998">Cell outer membrane</keyword>
<evidence type="ECO:0000256" key="6">
    <source>
        <dbReference type="ARBA" id="ARBA00023237"/>
    </source>
</evidence>
<evidence type="ECO:0000256" key="8">
    <source>
        <dbReference type="SAM" id="SignalP"/>
    </source>
</evidence>
<evidence type="ECO:0000256" key="4">
    <source>
        <dbReference type="ARBA" id="ARBA00022692"/>
    </source>
</evidence>
<evidence type="ECO:0000313" key="11">
    <source>
        <dbReference type="Proteomes" id="UP000248198"/>
    </source>
</evidence>
<feature type="signal peptide" evidence="8">
    <location>
        <begin position="1"/>
        <end position="19"/>
    </location>
</feature>
<gene>
    <name evidence="10" type="ORF">B0O44_103278</name>
</gene>
<dbReference type="AlphaFoldDB" id="A0A318UEL9"/>
<comment type="subcellular location">
    <subcellularLocation>
        <location evidence="1 7">Cell outer membrane</location>
        <topology evidence="1 7">Multi-pass membrane protein</topology>
    </subcellularLocation>
</comment>
<dbReference type="NCBIfam" id="TIGR04057">
    <property type="entry name" value="SusC_RagA_signa"/>
    <property type="match status" value="1"/>
</dbReference>
<comment type="caution">
    <text evidence="10">The sequence shown here is derived from an EMBL/GenBank/DDBJ whole genome shotgun (WGS) entry which is preliminary data.</text>
</comment>
<evidence type="ECO:0000313" key="10">
    <source>
        <dbReference type="EMBL" id="PYF74832.1"/>
    </source>
</evidence>
<feature type="domain" description="TonB-dependent receptor plug" evidence="9">
    <location>
        <begin position="116"/>
        <end position="224"/>
    </location>
</feature>
<dbReference type="InterPro" id="IPR039426">
    <property type="entry name" value="TonB-dep_rcpt-like"/>
</dbReference>
<proteinExistence type="inferred from homology"/>
<dbReference type="EMBL" id="QKLU01000003">
    <property type="protein sequence ID" value="PYF74832.1"/>
    <property type="molecule type" value="Genomic_DNA"/>
</dbReference>
<dbReference type="Proteomes" id="UP000248198">
    <property type="component" value="Unassembled WGS sequence"/>
</dbReference>
<keyword evidence="2 7" id="KW-0813">Transport</keyword>
<feature type="chain" id="PRO_5016412612" evidence="8">
    <location>
        <begin position="20"/>
        <end position="1007"/>
    </location>
</feature>
<dbReference type="Gene3D" id="2.170.130.10">
    <property type="entry name" value="TonB-dependent receptor, plug domain"/>
    <property type="match status" value="1"/>
</dbReference>
<evidence type="ECO:0000256" key="5">
    <source>
        <dbReference type="ARBA" id="ARBA00023136"/>
    </source>
</evidence>
<evidence type="ECO:0000256" key="7">
    <source>
        <dbReference type="PROSITE-ProRule" id="PRU01360"/>
    </source>
</evidence>
<dbReference type="RefSeq" id="WP_211321354.1">
    <property type="nucleotide sequence ID" value="NZ_QKLU01000003.1"/>
</dbReference>
<dbReference type="NCBIfam" id="TIGR04056">
    <property type="entry name" value="OMP_RagA_SusC"/>
    <property type="match status" value="1"/>
</dbReference>
<dbReference type="Gene3D" id="2.60.40.1120">
    <property type="entry name" value="Carboxypeptidase-like, regulatory domain"/>
    <property type="match status" value="1"/>
</dbReference>
<dbReference type="InterPro" id="IPR012910">
    <property type="entry name" value="Plug_dom"/>
</dbReference>
<dbReference type="InterPro" id="IPR037066">
    <property type="entry name" value="Plug_dom_sf"/>
</dbReference>
<evidence type="ECO:0000256" key="2">
    <source>
        <dbReference type="ARBA" id="ARBA00022448"/>
    </source>
</evidence>
<keyword evidence="4 7" id="KW-0812">Transmembrane</keyword>
<comment type="similarity">
    <text evidence="7">Belongs to the TonB-dependent receptor family.</text>
</comment>
<dbReference type="PROSITE" id="PS52016">
    <property type="entry name" value="TONB_DEPENDENT_REC_3"/>
    <property type="match status" value="1"/>
</dbReference>
<evidence type="ECO:0000256" key="1">
    <source>
        <dbReference type="ARBA" id="ARBA00004571"/>
    </source>
</evidence>